<dbReference type="InterPro" id="IPR053170">
    <property type="entry name" value="Transcription_regulator"/>
</dbReference>
<organism evidence="2 3">
    <name type="scientific">Candidatus Paracaedimonas acanthamoebae</name>
    <dbReference type="NCBI Taxonomy" id="244581"/>
    <lineage>
        <taxon>Bacteria</taxon>
        <taxon>Pseudomonadati</taxon>
        <taxon>Pseudomonadota</taxon>
        <taxon>Alphaproteobacteria</taxon>
        <taxon>Holosporales</taxon>
        <taxon>Caedimonadaceae</taxon>
        <taxon>Candidatus Paracaedimonas</taxon>
    </lineage>
</organism>
<proteinExistence type="predicted"/>
<sequence length="348" mass="40129">MDLVTHSLLGATIGQAGFQKKLGRPALLWGGLGALVPDLDVIIGYITNPIANLKYHRGITHSLWFGPLVGMFLGYFIWRHYTKKRRLYKHPQGGRECLFSWMLLMSLVLLTHPLLDLFTGYGTQLLAPFSNHRYAINAVSIIDWRYTFPLFLAVMVGIFRSNGRPLFLAQPLAILALFFSTAFLFYGWHLNNKALAYAREDLNARHQAVSDLQSYPLLFQPYRRHVVAREGRNVCVTEVNTLTPHPLTWQCAQEPDTPQINYLKQSSIGKIFEWFAEHQTFAEITKTDREIKVRLYDLRYPLLDFPLKGMLGIEAVWDQGIMQNPPHFFQQHPHFSLKNFLKLWKVGT</sequence>
<accession>A0A8J7PVA9</accession>
<keyword evidence="1" id="KW-1133">Transmembrane helix</keyword>
<dbReference type="Proteomes" id="UP000664414">
    <property type="component" value="Unassembled WGS sequence"/>
</dbReference>
<evidence type="ECO:0000313" key="2">
    <source>
        <dbReference type="EMBL" id="MBN9412459.1"/>
    </source>
</evidence>
<keyword evidence="2" id="KW-0378">Hydrolase</keyword>
<protein>
    <submittedName>
        <fullName evidence="2">Metal-dependent hydrolase</fullName>
    </submittedName>
</protein>
<dbReference type="PANTHER" id="PTHR40031:SF1">
    <property type="entry name" value="MEMBRANE-BOUND METAL-DEPENDENT HYDROLASE"/>
    <property type="match status" value="1"/>
</dbReference>
<evidence type="ECO:0000256" key="1">
    <source>
        <dbReference type="SAM" id="Phobius"/>
    </source>
</evidence>
<name>A0A8J7PVA9_9PROT</name>
<gene>
    <name evidence="2" type="ORF">J0H12_00835</name>
</gene>
<dbReference type="EMBL" id="JAFKGL010000010">
    <property type="protein sequence ID" value="MBN9412459.1"/>
    <property type="molecule type" value="Genomic_DNA"/>
</dbReference>
<comment type="caution">
    <text evidence="2">The sequence shown here is derived from an EMBL/GenBank/DDBJ whole genome shotgun (WGS) entry which is preliminary data.</text>
</comment>
<feature type="transmembrane region" description="Helical" evidence="1">
    <location>
        <begin position="98"/>
        <end position="115"/>
    </location>
</feature>
<dbReference type="Pfam" id="PF04307">
    <property type="entry name" value="YdjM"/>
    <property type="match status" value="1"/>
</dbReference>
<reference evidence="2" key="1">
    <citation type="submission" date="2021-02" db="EMBL/GenBank/DDBJ databases">
        <title>Thiocyanate and organic carbon inputs drive convergent selection for specific autotrophic Afipia and Thiobacillus strains within complex microbiomes.</title>
        <authorList>
            <person name="Huddy R.J."/>
            <person name="Sachdeva R."/>
            <person name="Kadzinga F."/>
            <person name="Kantor R.S."/>
            <person name="Harrison S.T.L."/>
            <person name="Banfield J.F."/>
        </authorList>
    </citation>
    <scope>NUCLEOTIDE SEQUENCE</scope>
    <source>
        <strain evidence="2">SCN18_10_11_15_R4_P_38_20</strain>
    </source>
</reference>
<feature type="transmembrane region" description="Helical" evidence="1">
    <location>
        <begin position="166"/>
        <end position="188"/>
    </location>
</feature>
<dbReference type="PANTHER" id="PTHR40031">
    <property type="entry name" value="HYPOTHETICAL MEMBRANE SPANNING PROTEIN"/>
    <property type="match status" value="1"/>
</dbReference>
<dbReference type="GO" id="GO:0016787">
    <property type="term" value="F:hydrolase activity"/>
    <property type="evidence" value="ECO:0007669"/>
    <property type="project" value="UniProtKB-KW"/>
</dbReference>
<keyword evidence="1" id="KW-0812">Transmembrane</keyword>
<dbReference type="InterPro" id="IPR007404">
    <property type="entry name" value="YdjM-like"/>
</dbReference>
<keyword evidence="1" id="KW-0472">Membrane</keyword>
<evidence type="ECO:0000313" key="3">
    <source>
        <dbReference type="Proteomes" id="UP000664414"/>
    </source>
</evidence>
<dbReference type="AlphaFoldDB" id="A0A8J7PVA9"/>
<feature type="transmembrane region" description="Helical" evidence="1">
    <location>
        <begin position="135"/>
        <end position="159"/>
    </location>
</feature>
<feature type="transmembrane region" description="Helical" evidence="1">
    <location>
        <begin position="58"/>
        <end position="78"/>
    </location>
</feature>